<organism evidence="5 6">
    <name type="scientific">Penicillium malachiteum</name>
    <dbReference type="NCBI Taxonomy" id="1324776"/>
    <lineage>
        <taxon>Eukaryota</taxon>
        <taxon>Fungi</taxon>
        <taxon>Dikarya</taxon>
        <taxon>Ascomycota</taxon>
        <taxon>Pezizomycotina</taxon>
        <taxon>Eurotiomycetes</taxon>
        <taxon>Eurotiomycetidae</taxon>
        <taxon>Eurotiales</taxon>
        <taxon>Aspergillaceae</taxon>
        <taxon>Penicillium</taxon>
    </lineage>
</organism>
<evidence type="ECO:0000313" key="6">
    <source>
        <dbReference type="Proteomes" id="UP001215712"/>
    </source>
</evidence>
<dbReference type="GO" id="GO:0052689">
    <property type="term" value="F:carboxylic ester hydrolase activity"/>
    <property type="evidence" value="ECO:0007669"/>
    <property type="project" value="TreeGrafter"/>
</dbReference>
<sequence>MSFICRVLHLPLLHTGVSIAAPQADISRAPTATVRNGTCVGTHNLQYDQDLFLAMRYAQPPVGDLRLQNPLSFNESWHSTRNATAYSAECIGFGSDDWVLGNPISEDCLTINVIRPSGAKSGNDLPVALWIYGGGGFEGGSLDPRYNLSSIVQKATMMNKPFIVRLGLHWIQENIAAFGGDPSRVTIWGESAGANSVGQQMLAYGDRDEGLFRGAIMESGGVDTKQVLSAAEWDIYYNNITDAVNCSSATDTLACLRTVPIEELIPVLNSSVTSSVPSWGPQVDGEWLLNGTVQMLVDGQIVKVPILHGRNHDKGTMFATQGIDTTEQFLENVKEYGFDQEEAKTLAALYPDIPAIGIPSTLDGRPTGEDAYLGRQWKRASAFTGDLGQHAP</sequence>
<protein>
    <recommendedName>
        <fullName evidence="3">Carboxylic ester hydrolase</fullName>
        <ecNumber evidence="3">3.1.1.-</ecNumber>
    </recommendedName>
</protein>
<dbReference type="EMBL" id="JAQJAN010000001">
    <property type="protein sequence ID" value="KAJ5741188.1"/>
    <property type="molecule type" value="Genomic_DNA"/>
</dbReference>
<dbReference type="PANTHER" id="PTHR43918:SF4">
    <property type="entry name" value="CARBOXYLIC ESTER HYDROLASE"/>
    <property type="match status" value="1"/>
</dbReference>
<keyword evidence="2 3" id="KW-0378">Hydrolase</keyword>
<dbReference type="GO" id="GO:0072330">
    <property type="term" value="P:monocarboxylic acid biosynthetic process"/>
    <property type="evidence" value="ECO:0007669"/>
    <property type="project" value="UniProtKB-ARBA"/>
</dbReference>
<dbReference type="InterPro" id="IPR050654">
    <property type="entry name" value="AChE-related_enzymes"/>
</dbReference>
<dbReference type="InterPro" id="IPR002018">
    <property type="entry name" value="CarbesteraseB"/>
</dbReference>
<reference evidence="5" key="1">
    <citation type="journal article" date="2023" name="IMA Fungus">
        <title>Comparative genomic study of the Penicillium genus elucidates a diverse pangenome and 15 lateral gene transfer events.</title>
        <authorList>
            <person name="Petersen C."/>
            <person name="Sorensen T."/>
            <person name="Nielsen M.R."/>
            <person name="Sondergaard T.E."/>
            <person name="Sorensen J.L."/>
            <person name="Fitzpatrick D.A."/>
            <person name="Frisvad J.C."/>
            <person name="Nielsen K.L."/>
        </authorList>
    </citation>
    <scope>NUCLEOTIDE SEQUENCE</scope>
    <source>
        <strain evidence="5">IBT 17514</strain>
    </source>
</reference>
<evidence type="ECO:0000256" key="1">
    <source>
        <dbReference type="ARBA" id="ARBA00005964"/>
    </source>
</evidence>
<evidence type="ECO:0000313" key="5">
    <source>
        <dbReference type="EMBL" id="KAJ5741188.1"/>
    </source>
</evidence>
<feature type="domain" description="Carboxylesterase type B" evidence="4">
    <location>
        <begin position="31"/>
        <end position="154"/>
    </location>
</feature>
<dbReference type="Gene3D" id="3.40.50.1820">
    <property type="entry name" value="alpha/beta hydrolase"/>
    <property type="match status" value="1"/>
</dbReference>
<comment type="similarity">
    <text evidence="1 3">Belongs to the type-B carboxylesterase/lipase family.</text>
</comment>
<evidence type="ECO:0000256" key="3">
    <source>
        <dbReference type="RuleBase" id="RU361235"/>
    </source>
</evidence>
<proteinExistence type="inferred from homology"/>
<dbReference type="GO" id="GO:0017000">
    <property type="term" value="P:antibiotic biosynthetic process"/>
    <property type="evidence" value="ECO:0007669"/>
    <property type="project" value="UniProtKB-ARBA"/>
</dbReference>
<dbReference type="AlphaFoldDB" id="A0AAD6HXI5"/>
<dbReference type="SUPFAM" id="SSF53474">
    <property type="entry name" value="alpha/beta-Hydrolases"/>
    <property type="match status" value="1"/>
</dbReference>
<dbReference type="Pfam" id="PF00135">
    <property type="entry name" value="COesterase"/>
    <property type="match status" value="2"/>
</dbReference>
<feature type="signal peptide" evidence="3">
    <location>
        <begin position="1"/>
        <end position="20"/>
    </location>
</feature>
<comment type="caution">
    <text evidence="5">The sequence shown here is derived from an EMBL/GenBank/DDBJ whole genome shotgun (WGS) entry which is preliminary data.</text>
</comment>
<dbReference type="Proteomes" id="UP001215712">
    <property type="component" value="Unassembled WGS sequence"/>
</dbReference>
<dbReference type="InterPro" id="IPR029058">
    <property type="entry name" value="AB_hydrolase_fold"/>
</dbReference>
<dbReference type="PANTHER" id="PTHR43918">
    <property type="entry name" value="ACETYLCHOLINESTERASE"/>
    <property type="match status" value="1"/>
</dbReference>
<dbReference type="PROSITE" id="PS00941">
    <property type="entry name" value="CARBOXYLESTERASE_B_2"/>
    <property type="match status" value="1"/>
</dbReference>
<keyword evidence="6" id="KW-1185">Reference proteome</keyword>
<dbReference type="InterPro" id="IPR019826">
    <property type="entry name" value="Carboxylesterase_B_AS"/>
</dbReference>
<keyword evidence="3" id="KW-0732">Signal</keyword>
<dbReference type="InterPro" id="IPR019819">
    <property type="entry name" value="Carboxylesterase_B_CS"/>
</dbReference>
<reference evidence="5" key="2">
    <citation type="submission" date="2023-01" db="EMBL/GenBank/DDBJ databases">
        <authorList>
            <person name="Petersen C."/>
        </authorList>
    </citation>
    <scope>NUCLEOTIDE SEQUENCE</scope>
    <source>
        <strain evidence="5">IBT 17514</strain>
    </source>
</reference>
<dbReference type="EC" id="3.1.1.-" evidence="3"/>
<feature type="domain" description="Carboxylesterase type B" evidence="4">
    <location>
        <begin position="166"/>
        <end position="340"/>
    </location>
</feature>
<feature type="chain" id="PRO_5041784060" description="Carboxylic ester hydrolase" evidence="3">
    <location>
        <begin position="21"/>
        <end position="392"/>
    </location>
</feature>
<evidence type="ECO:0000259" key="4">
    <source>
        <dbReference type="Pfam" id="PF00135"/>
    </source>
</evidence>
<evidence type="ECO:0000256" key="2">
    <source>
        <dbReference type="ARBA" id="ARBA00022801"/>
    </source>
</evidence>
<name>A0AAD6HXI5_9EURO</name>
<dbReference type="PROSITE" id="PS00122">
    <property type="entry name" value="CARBOXYLESTERASE_B_1"/>
    <property type="match status" value="1"/>
</dbReference>
<gene>
    <name evidence="5" type="ORF">N7493_001060</name>
</gene>
<accession>A0AAD6HXI5</accession>